<sequence length="213" mass="24006">MNGMLIALIILSAILYLIFALYFDNKLYKFIWKPGTMILIILLAIIESGLSTVFSYWVLVALLFSFMGDILLMLHKKWFIYGLGSFLIAHILYITGFLVAFSFTFSASCLFLIIVLTIIAGVFYCFLFQNVRKEGGRRLLFAVACYMVVITTMLSLAIMTGITIFIVAALVFFISDSILAVNRFKVKFQLADYLVMSTYFTAQLLFAISLGGL</sequence>
<dbReference type="Pfam" id="PF07947">
    <property type="entry name" value="YhhN"/>
    <property type="match status" value="1"/>
</dbReference>
<evidence type="ECO:0000313" key="7">
    <source>
        <dbReference type="EMBL" id="TQR08138.1"/>
    </source>
</evidence>
<proteinExistence type="inferred from homology"/>
<feature type="transmembrane region" description="Helical" evidence="6">
    <location>
        <begin position="54"/>
        <end position="72"/>
    </location>
</feature>
<keyword evidence="4 6" id="KW-1133">Transmembrane helix</keyword>
<feature type="transmembrane region" description="Helical" evidence="6">
    <location>
        <begin position="79"/>
        <end position="99"/>
    </location>
</feature>
<comment type="similarity">
    <text evidence="2">Belongs to the TMEM86 family.</text>
</comment>
<accession>A0A544SSL2</accession>
<dbReference type="GO" id="GO:0016787">
    <property type="term" value="F:hydrolase activity"/>
    <property type="evidence" value="ECO:0007669"/>
    <property type="project" value="TreeGrafter"/>
</dbReference>
<evidence type="ECO:0000256" key="6">
    <source>
        <dbReference type="SAM" id="Phobius"/>
    </source>
</evidence>
<dbReference type="InterPro" id="IPR012506">
    <property type="entry name" value="TMEM86B-like"/>
</dbReference>
<name>A0A544SSL2_9BACI</name>
<gene>
    <name evidence="7" type="ORF">FG382_21750</name>
</gene>
<keyword evidence="5 6" id="KW-0472">Membrane</keyword>
<dbReference type="EMBL" id="VDGH01000018">
    <property type="protein sequence ID" value="TQR08138.1"/>
    <property type="molecule type" value="Genomic_DNA"/>
</dbReference>
<feature type="transmembrane region" description="Helical" evidence="6">
    <location>
        <begin position="139"/>
        <end position="158"/>
    </location>
</feature>
<feature type="transmembrane region" description="Helical" evidence="6">
    <location>
        <begin position="30"/>
        <end position="48"/>
    </location>
</feature>
<feature type="transmembrane region" description="Helical" evidence="6">
    <location>
        <begin position="164"/>
        <end position="181"/>
    </location>
</feature>
<dbReference type="RefSeq" id="WP_142540951.1">
    <property type="nucleotide sequence ID" value="NZ_BMIE01000014.1"/>
</dbReference>
<keyword evidence="8" id="KW-1185">Reference proteome</keyword>
<dbReference type="OrthoDB" id="5592477at2"/>
<comment type="caution">
    <text evidence="7">The sequence shown here is derived from an EMBL/GenBank/DDBJ whole genome shotgun (WGS) entry which is preliminary data.</text>
</comment>
<dbReference type="AlphaFoldDB" id="A0A544SSL2"/>
<evidence type="ECO:0000256" key="1">
    <source>
        <dbReference type="ARBA" id="ARBA00004141"/>
    </source>
</evidence>
<dbReference type="PANTHER" id="PTHR31885:SF6">
    <property type="entry name" value="GH04784P"/>
    <property type="match status" value="1"/>
</dbReference>
<evidence type="ECO:0000256" key="4">
    <source>
        <dbReference type="ARBA" id="ARBA00022989"/>
    </source>
</evidence>
<evidence type="ECO:0000256" key="5">
    <source>
        <dbReference type="ARBA" id="ARBA00023136"/>
    </source>
</evidence>
<feature type="transmembrane region" description="Helical" evidence="6">
    <location>
        <begin position="193"/>
        <end position="212"/>
    </location>
</feature>
<evidence type="ECO:0000256" key="3">
    <source>
        <dbReference type="ARBA" id="ARBA00022692"/>
    </source>
</evidence>
<dbReference type="Proteomes" id="UP000317316">
    <property type="component" value="Unassembled WGS sequence"/>
</dbReference>
<feature type="transmembrane region" description="Helical" evidence="6">
    <location>
        <begin position="105"/>
        <end position="127"/>
    </location>
</feature>
<evidence type="ECO:0000313" key="8">
    <source>
        <dbReference type="Proteomes" id="UP000317316"/>
    </source>
</evidence>
<dbReference type="GO" id="GO:0016020">
    <property type="term" value="C:membrane"/>
    <property type="evidence" value="ECO:0007669"/>
    <property type="project" value="UniProtKB-SubCell"/>
</dbReference>
<reference evidence="7 8" key="1">
    <citation type="submission" date="2019-05" db="EMBL/GenBank/DDBJ databases">
        <title>Psychrobacillus vulpis sp. nov., a new species isolated from feces of a red fox that inhabits in The Tablas de Daimiel Natural Park, Albacete, Spain.</title>
        <authorList>
            <person name="Rodriguez M."/>
            <person name="Reina J.C."/>
            <person name="Bejar V."/>
            <person name="Llamas I."/>
        </authorList>
    </citation>
    <scope>NUCLEOTIDE SEQUENCE [LARGE SCALE GENOMIC DNA]</scope>
    <source>
        <strain evidence="7 8">NEAU-3TGS17</strain>
    </source>
</reference>
<dbReference type="PANTHER" id="PTHR31885">
    <property type="entry name" value="GH04784P"/>
    <property type="match status" value="1"/>
</dbReference>
<comment type="subcellular location">
    <subcellularLocation>
        <location evidence="1">Membrane</location>
        <topology evidence="1">Multi-pass membrane protein</topology>
    </subcellularLocation>
</comment>
<organism evidence="7 8">
    <name type="scientific">Psychrobacillus lasiicapitis</name>
    <dbReference type="NCBI Taxonomy" id="1636719"/>
    <lineage>
        <taxon>Bacteria</taxon>
        <taxon>Bacillati</taxon>
        <taxon>Bacillota</taxon>
        <taxon>Bacilli</taxon>
        <taxon>Bacillales</taxon>
        <taxon>Bacillaceae</taxon>
        <taxon>Psychrobacillus</taxon>
    </lineage>
</organism>
<evidence type="ECO:0000256" key="2">
    <source>
        <dbReference type="ARBA" id="ARBA00007375"/>
    </source>
</evidence>
<protein>
    <submittedName>
        <fullName evidence="7">Lysoplasmalogenase</fullName>
    </submittedName>
</protein>
<keyword evidence="3 6" id="KW-0812">Transmembrane</keyword>
<feature type="transmembrane region" description="Helical" evidence="6">
    <location>
        <begin position="6"/>
        <end position="23"/>
    </location>
</feature>